<name>A0A1W1Z596_9RHOB</name>
<dbReference type="RefSeq" id="WP_084349949.1">
    <property type="nucleotide sequence ID" value="NZ_FWYD01000001.1"/>
</dbReference>
<organism evidence="1 2">
    <name type="scientific">Primorskyibacter flagellatus</name>
    <dbReference type="NCBI Taxonomy" id="1387277"/>
    <lineage>
        <taxon>Bacteria</taxon>
        <taxon>Pseudomonadati</taxon>
        <taxon>Pseudomonadota</taxon>
        <taxon>Alphaproteobacteria</taxon>
        <taxon>Rhodobacterales</taxon>
        <taxon>Roseobacteraceae</taxon>
        <taxon>Primorskyibacter</taxon>
    </lineage>
</organism>
<proteinExistence type="predicted"/>
<evidence type="ECO:0000313" key="1">
    <source>
        <dbReference type="EMBL" id="SMC43108.1"/>
    </source>
</evidence>
<dbReference type="AlphaFoldDB" id="A0A1W1Z596"/>
<dbReference type="STRING" id="1387277.SAMN06295998_101214"/>
<reference evidence="1 2" key="1">
    <citation type="submission" date="2017-04" db="EMBL/GenBank/DDBJ databases">
        <authorList>
            <person name="Afonso C.L."/>
            <person name="Miller P.J."/>
            <person name="Scott M.A."/>
            <person name="Spackman E."/>
            <person name="Goraichik I."/>
            <person name="Dimitrov K.M."/>
            <person name="Suarez D.L."/>
            <person name="Swayne D.E."/>
        </authorList>
    </citation>
    <scope>NUCLEOTIDE SEQUENCE [LARGE SCALE GENOMIC DNA]</scope>
    <source>
        <strain evidence="1 2">CGMCC 1.12644</strain>
    </source>
</reference>
<keyword evidence="2" id="KW-1185">Reference proteome</keyword>
<accession>A0A1W1Z596</accession>
<dbReference type="EMBL" id="FWYD01000001">
    <property type="protein sequence ID" value="SMC43108.1"/>
    <property type="molecule type" value="Genomic_DNA"/>
</dbReference>
<dbReference type="OrthoDB" id="159440at2"/>
<dbReference type="Proteomes" id="UP000192330">
    <property type="component" value="Unassembled WGS sequence"/>
</dbReference>
<evidence type="ECO:0000313" key="2">
    <source>
        <dbReference type="Proteomes" id="UP000192330"/>
    </source>
</evidence>
<protein>
    <submittedName>
        <fullName evidence="1">Uncharacterized protein</fullName>
    </submittedName>
</protein>
<sequence>MSRNAKHRERNRRAARWLLGLSLVAALFFGVRVGLDMVYWNDPKHHEQQLEPWMTVGYVARSWVLDPRKLHEALALGPGRDRKTSLGHLARQQDIDFETYALRVMDVIARQKAATE</sequence>
<gene>
    <name evidence="1" type="ORF">SAMN06295998_101214</name>
</gene>